<evidence type="ECO:0000256" key="1">
    <source>
        <dbReference type="SAM" id="MobiDB-lite"/>
    </source>
</evidence>
<sequence>MSPTREKMTPPSSPLQRMQTPFLSSRKRPPPSSAVSRRPRSKIRIAILLLTLLATIFVLNELRCAKYGCSSRVRFHNASGSSPHVGGGAVVLGPHKVAHLDAHDAEPLTLFHVDSKPWDAAPVLSGLKALDSEAGDLVKAGGAGADDDLRLEEDILLELLAAQKQKHKASPSAEPKVDGKWTTADSFADDRTLKDEIRKIMEKEREMYLRAHGDGARVGGKSVSLKAASSAASLVSRRKGVAELGSTVLRPSQRGYGEEDAQQQDLVRVEKGHASTTSSSKRSDGEMQLVSIGTTLAGFEDEWAVIAATRGSCEGPRACEAVSL</sequence>
<dbReference type="AlphaFoldDB" id="A0A7C8M8E3"/>
<name>A0A7C8M8E3_9PLEO</name>
<feature type="region of interest" description="Disordered" evidence="1">
    <location>
        <begin position="1"/>
        <end position="37"/>
    </location>
</feature>
<evidence type="ECO:0000313" key="2">
    <source>
        <dbReference type="EMBL" id="KAF2868683.1"/>
    </source>
</evidence>
<organism evidence="2 3">
    <name type="scientific">Massariosphaeria phaeospora</name>
    <dbReference type="NCBI Taxonomy" id="100035"/>
    <lineage>
        <taxon>Eukaryota</taxon>
        <taxon>Fungi</taxon>
        <taxon>Dikarya</taxon>
        <taxon>Ascomycota</taxon>
        <taxon>Pezizomycotina</taxon>
        <taxon>Dothideomycetes</taxon>
        <taxon>Pleosporomycetidae</taxon>
        <taxon>Pleosporales</taxon>
        <taxon>Pleosporales incertae sedis</taxon>
        <taxon>Massariosphaeria</taxon>
    </lineage>
</organism>
<dbReference type="Proteomes" id="UP000481861">
    <property type="component" value="Unassembled WGS sequence"/>
</dbReference>
<evidence type="ECO:0000313" key="3">
    <source>
        <dbReference type="Proteomes" id="UP000481861"/>
    </source>
</evidence>
<reference evidence="2 3" key="1">
    <citation type="submission" date="2020-01" db="EMBL/GenBank/DDBJ databases">
        <authorList>
            <consortium name="DOE Joint Genome Institute"/>
            <person name="Haridas S."/>
            <person name="Albert R."/>
            <person name="Binder M."/>
            <person name="Bloem J."/>
            <person name="Labutti K."/>
            <person name="Salamov A."/>
            <person name="Andreopoulos B."/>
            <person name="Baker S.E."/>
            <person name="Barry K."/>
            <person name="Bills G."/>
            <person name="Bluhm B.H."/>
            <person name="Cannon C."/>
            <person name="Castanera R."/>
            <person name="Culley D.E."/>
            <person name="Daum C."/>
            <person name="Ezra D."/>
            <person name="Gonzalez J.B."/>
            <person name="Henrissat B."/>
            <person name="Kuo A."/>
            <person name="Liang C."/>
            <person name="Lipzen A."/>
            <person name="Lutzoni F."/>
            <person name="Magnuson J."/>
            <person name="Mondo S."/>
            <person name="Nolan M."/>
            <person name="Ohm R."/>
            <person name="Pangilinan J."/>
            <person name="Park H.-J.H."/>
            <person name="Ramirez L."/>
            <person name="Alfaro M."/>
            <person name="Sun H."/>
            <person name="Tritt A."/>
            <person name="Yoshinaga Y."/>
            <person name="Zwiers L.-H.L."/>
            <person name="Turgeon B.G."/>
            <person name="Goodwin S.B."/>
            <person name="Spatafora J.W."/>
            <person name="Crous P.W."/>
            <person name="Grigoriev I.V."/>
        </authorList>
    </citation>
    <scope>NUCLEOTIDE SEQUENCE [LARGE SCALE GENOMIC DNA]</scope>
    <source>
        <strain evidence="2 3">CBS 611.86</strain>
    </source>
</reference>
<comment type="caution">
    <text evidence="2">The sequence shown here is derived from an EMBL/GenBank/DDBJ whole genome shotgun (WGS) entry which is preliminary data.</text>
</comment>
<dbReference type="EMBL" id="JAADJZ010000018">
    <property type="protein sequence ID" value="KAF2868683.1"/>
    <property type="molecule type" value="Genomic_DNA"/>
</dbReference>
<proteinExistence type="predicted"/>
<gene>
    <name evidence="2" type="ORF">BDV95DRAFT_597007</name>
</gene>
<dbReference type="OrthoDB" id="3801102at2759"/>
<accession>A0A7C8M8E3</accession>
<keyword evidence="3" id="KW-1185">Reference proteome</keyword>
<protein>
    <submittedName>
        <fullName evidence="2">Uncharacterized protein</fullName>
    </submittedName>
</protein>